<sequence length="197" mass="21719">MDFSNVIKYLRKKNNITQSELAKILDVGATTVSSWERGANFPTMDRVVQLANFFNVPIGTFFGNVPNVEETVSIPILGIIACGEPITADENINEYREVLKDNLPSGNLFYLEAKGDSMSPKIPDGSYVLVREQSDVENGEIAAVLLNGDEEATLKKVRKLGKTVLLEALNDAYEPYVINEDNPARIIGKAVKLEVDL</sequence>
<dbReference type="PANTHER" id="PTHR33516">
    <property type="entry name" value="LEXA REPRESSOR"/>
    <property type="match status" value="1"/>
</dbReference>
<organism evidence="2 3">
    <name type="scientific">Falseniella ignava</name>
    <dbReference type="NCBI Taxonomy" id="137730"/>
    <lineage>
        <taxon>Bacteria</taxon>
        <taxon>Bacillati</taxon>
        <taxon>Bacillota</taxon>
        <taxon>Bacilli</taxon>
        <taxon>Lactobacillales</taxon>
        <taxon>Aerococcaceae</taxon>
        <taxon>Falseniella</taxon>
    </lineage>
</organism>
<dbReference type="Pfam" id="PF00717">
    <property type="entry name" value="Peptidase_S24"/>
    <property type="match status" value="1"/>
</dbReference>
<dbReference type="Proteomes" id="UP000234384">
    <property type="component" value="Unassembled WGS sequence"/>
</dbReference>
<proteinExistence type="predicted"/>
<reference evidence="2 3" key="1">
    <citation type="submission" date="2017-12" db="EMBL/GenBank/DDBJ databases">
        <title>Phylogenetic diversity of female urinary microbiome.</title>
        <authorList>
            <person name="Thomas-White K."/>
            <person name="Wolfe A.J."/>
        </authorList>
    </citation>
    <scope>NUCLEOTIDE SEQUENCE [LARGE SCALE GENOMIC DNA]</scope>
    <source>
        <strain evidence="2 3">UMB0898</strain>
    </source>
</reference>
<dbReference type="AlphaFoldDB" id="A0A2I1K258"/>
<dbReference type="CDD" id="cd06529">
    <property type="entry name" value="S24_LexA-like"/>
    <property type="match status" value="1"/>
</dbReference>
<protein>
    <submittedName>
        <fullName evidence="2">XRE family transcriptional regulator</fullName>
    </submittedName>
</protein>
<dbReference type="InterPro" id="IPR039418">
    <property type="entry name" value="LexA-like"/>
</dbReference>
<dbReference type="SUPFAM" id="SSF51306">
    <property type="entry name" value="LexA/Signal peptidase"/>
    <property type="match status" value="1"/>
</dbReference>
<dbReference type="GO" id="GO:0003677">
    <property type="term" value="F:DNA binding"/>
    <property type="evidence" value="ECO:0007669"/>
    <property type="project" value="InterPro"/>
</dbReference>
<dbReference type="PANTHER" id="PTHR33516:SF2">
    <property type="entry name" value="LEXA REPRESSOR-RELATED"/>
    <property type="match status" value="1"/>
</dbReference>
<evidence type="ECO:0000259" key="1">
    <source>
        <dbReference type="PROSITE" id="PS50943"/>
    </source>
</evidence>
<dbReference type="Gene3D" id="1.10.260.40">
    <property type="entry name" value="lambda repressor-like DNA-binding domains"/>
    <property type="match status" value="1"/>
</dbReference>
<accession>A0A2I1K258</accession>
<evidence type="ECO:0000313" key="3">
    <source>
        <dbReference type="Proteomes" id="UP000234384"/>
    </source>
</evidence>
<dbReference type="InterPro" id="IPR010982">
    <property type="entry name" value="Lambda_DNA-bd_dom_sf"/>
</dbReference>
<dbReference type="RefSeq" id="WP_101954048.1">
    <property type="nucleotide sequence ID" value="NZ_PKHE01000005.1"/>
</dbReference>
<dbReference type="SMART" id="SM00530">
    <property type="entry name" value="HTH_XRE"/>
    <property type="match status" value="1"/>
</dbReference>
<dbReference type="SUPFAM" id="SSF47413">
    <property type="entry name" value="lambda repressor-like DNA-binding domains"/>
    <property type="match status" value="1"/>
</dbReference>
<dbReference type="EMBL" id="PKHE01000005">
    <property type="protein sequence ID" value="PKY89728.1"/>
    <property type="molecule type" value="Genomic_DNA"/>
</dbReference>
<dbReference type="CDD" id="cd00093">
    <property type="entry name" value="HTH_XRE"/>
    <property type="match status" value="1"/>
</dbReference>
<dbReference type="InterPro" id="IPR015927">
    <property type="entry name" value="Peptidase_S24_S26A/B/C"/>
</dbReference>
<name>A0A2I1K258_9LACT</name>
<dbReference type="Gene3D" id="2.10.109.10">
    <property type="entry name" value="Umud Fragment, subunit A"/>
    <property type="match status" value="1"/>
</dbReference>
<dbReference type="Pfam" id="PF01381">
    <property type="entry name" value="HTH_3"/>
    <property type="match status" value="1"/>
</dbReference>
<gene>
    <name evidence="2" type="ORF">CYJ57_03200</name>
</gene>
<comment type="caution">
    <text evidence="2">The sequence shown here is derived from an EMBL/GenBank/DDBJ whole genome shotgun (WGS) entry which is preliminary data.</text>
</comment>
<feature type="domain" description="HTH cro/C1-type" evidence="1">
    <location>
        <begin position="7"/>
        <end position="61"/>
    </location>
</feature>
<dbReference type="PROSITE" id="PS50943">
    <property type="entry name" value="HTH_CROC1"/>
    <property type="match status" value="1"/>
</dbReference>
<dbReference type="InterPro" id="IPR001387">
    <property type="entry name" value="Cro/C1-type_HTH"/>
</dbReference>
<dbReference type="InterPro" id="IPR036286">
    <property type="entry name" value="LexA/Signal_pep-like_sf"/>
</dbReference>
<evidence type="ECO:0000313" key="2">
    <source>
        <dbReference type="EMBL" id="PKY89728.1"/>
    </source>
</evidence>
<dbReference type="OrthoDB" id="9802364at2"/>
<dbReference type="InterPro" id="IPR050077">
    <property type="entry name" value="LexA_repressor"/>
</dbReference>